<sequence>MSVINKNAPRYRSSRKSEKSLKLTELVELTGYSRKHLAMLLRNSGKVIFTPHGVRVIADPYVSFVSRRGRKKVYPEELTSYLKALWELSGCISSKHLAVFIRANQDFIFNSPKLRDISPELKEMLLTISPATIERRLAPVRKKEELKGRYKANPNASNIKKRIPIQTHFDKPRDRFGLVEIDLVFHCGESTAGDFAYTLTVTEITTGWTELRVIQNRAQVWSVGALKEVVDSLPFKVIGIHSDNGSEFINAHLERFCKKRSITFTRSRAYRKNDAPYVESKNWSMVRVYTGYRRYNTCEERRILRAMMRLVSLKHNLFIPTMKLVSKRREGTKVHKRYTVQTPFARLLNLNDLNNTQKVRLLRLRECCSYFRLIKAIAKLAEKLDRAYNNKYHPKEAA</sequence>
<dbReference type="Pfam" id="PF00665">
    <property type="entry name" value="rve"/>
    <property type="match status" value="1"/>
</dbReference>
<dbReference type="Gene3D" id="3.30.420.10">
    <property type="entry name" value="Ribonuclease H-like superfamily/Ribonuclease H"/>
    <property type="match status" value="1"/>
</dbReference>
<dbReference type="AlphaFoldDB" id="A0A9D5KBB9"/>
<dbReference type="PROSITE" id="PS50994">
    <property type="entry name" value="INTEGRASE"/>
    <property type="match status" value="1"/>
</dbReference>
<dbReference type="GO" id="GO:0003676">
    <property type="term" value="F:nucleic acid binding"/>
    <property type="evidence" value="ECO:0007669"/>
    <property type="project" value="InterPro"/>
</dbReference>
<evidence type="ECO:0000313" key="2">
    <source>
        <dbReference type="EMBL" id="MBD3365619.1"/>
    </source>
</evidence>
<evidence type="ECO:0000259" key="1">
    <source>
        <dbReference type="PROSITE" id="PS50994"/>
    </source>
</evidence>
<evidence type="ECO:0000313" key="3">
    <source>
        <dbReference type="Proteomes" id="UP000630660"/>
    </source>
</evidence>
<dbReference type="EMBL" id="WJKJ01000344">
    <property type="protein sequence ID" value="MBD3365619.1"/>
    <property type="molecule type" value="Genomic_DNA"/>
</dbReference>
<organism evidence="2 3">
    <name type="scientific">candidate division WOR-3 bacterium</name>
    <dbReference type="NCBI Taxonomy" id="2052148"/>
    <lineage>
        <taxon>Bacteria</taxon>
        <taxon>Bacteria division WOR-3</taxon>
    </lineage>
</organism>
<dbReference type="InterPro" id="IPR001584">
    <property type="entry name" value="Integrase_cat-core"/>
</dbReference>
<dbReference type="InterPro" id="IPR036397">
    <property type="entry name" value="RNaseH_sf"/>
</dbReference>
<protein>
    <submittedName>
        <fullName evidence="2">DDE-type integrase/transposase/recombinase</fullName>
    </submittedName>
</protein>
<dbReference type="GO" id="GO:0015074">
    <property type="term" value="P:DNA integration"/>
    <property type="evidence" value="ECO:0007669"/>
    <property type="project" value="InterPro"/>
</dbReference>
<proteinExistence type="predicted"/>
<gene>
    <name evidence="2" type="ORF">GF359_10440</name>
</gene>
<name>A0A9D5KBB9_UNCW3</name>
<dbReference type="InterPro" id="IPR012337">
    <property type="entry name" value="RNaseH-like_sf"/>
</dbReference>
<dbReference type="Proteomes" id="UP000630660">
    <property type="component" value="Unassembled WGS sequence"/>
</dbReference>
<feature type="domain" description="Integrase catalytic" evidence="1">
    <location>
        <begin position="168"/>
        <end position="351"/>
    </location>
</feature>
<dbReference type="SUPFAM" id="SSF53098">
    <property type="entry name" value="Ribonuclease H-like"/>
    <property type="match status" value="1"/>
</dbReference>
<comment type="caution">
    <text evidence="2">The sequence shown here is derived from an EMBL/GenBank/DDBJ whole genome shotgun (WGS) entry which is preliminary data.</text>
</comment>
<reference evidence="2" key="1">
    <citation type="submission" date="2019-11" db="EMBL/GenBank/DDBJ databases">
        <title>Microbial mats filling the niche in hypersaline microbial mats.</title>
        <authorList>
            <person name="Wong H.L."/>
            <person name="Macleod F.I."/>
            <person name="White R.A. III"/>
            <person name="Burns B.P."/>
        </authorList>
    </citation>
    <scope>NUCLEOTIDE SEQUENCE</scope>
    <source>
        <strain evidence="2">Bin_327</strain>
    </source>
</reference>
<accession>A0A9D5KBB9</accession>